<dbReference type="EMBL" id="LAJF01000062">
    <property type="protein sequence ID" value="KKB84815.1"/>
    <property type="molecule type" value="Genomic_DNA"/>
</dbReference>
<dbReference type="PATRIC" id="fig|1121477.3.peg.2723"/>
<dbReference type="PROSITE" id="PS51257">
    <property type="entry name" value="PROKAR_LIPOPROTEIN"/>
    <property type="match status" value="1"/>
</dbReference>
<name>A0A0F5LR16_9HYPH</name>
<sequence length="70" mass="7305">MKVAPESLVLSNPLTAPVIVSAAVGTSATVACPVPLARWQSWQAHNSIALIRPRTAMLTAPQAQLAEIST</sequence>
<organism evidence="1 2">
    <name type="scientific">Devosia limi DSM 17137</name>
    <dbReference type="NCBI Taxonomy" id="1121477"/>
    <lineage>
        <taxon>Bacteria</taxon>
        <taxon>Pseudomonadati</taxon>
        <taxon>Pseudomonadota</taxon>
        <taxon>Alphaproteobacteria</taxon>
        <taxon>Hyphomicrobiales</taxon>
        <taxon>Devosiaceae</taxon>
        <taxon>Devosia</taxon>
    </lineage>
</organism>
<protein>
    <submittedName>
        <fullName evidence="1">Uncharacterized protein</fullName>
    </submittedName>
</protein>
<reference evidence="1 2" key="1">
    <citation type="submission" date="2015-03" db="EMBL/GenBank/DDBJ databases">
        <authorList>
            <person name="Hassan Y.I."/>
            <person name="Lepp D."/>
            <person name="Zhou T."/>
        </authorList>
    </citation>
    <scope>NUCLEOTIDE SEQUENCE [LARGE SCALE GENOMIC DNA]</scope>
    <source>
        <strain evidence="1 2">DSM 17137</strain>
    </source>
</reference>
<evidence type="ECO:0000313" key="1">
    <source>
        <dbReference type="EMBL" id="KKB84815.1"/>
    </source>
</evidence>
<keyword evidence="2" id="KW-1185">Reference proteome</keyword>
<proteinExistence type="predicted"/>
<accession>A0A0F5LR16</accession>
<gene>
    <name evidence="1" type="ORF">VW29_08155</name>
</gene>
<comment type="caution">
    <text evidence="1">The sequence shown here is derived from an EMBL/GenBank/DDBJ whole genome shotgun (WGS) entry which is preliminary data.</text>
</comment>
<evidence type="ECO:0000313" key="2">
    <source>
        <dbReference type="Proteomes" id="UP000033608"/>
    </source>
</evidence>
<dbReference type="AlphaFoldDB" id="A0A0F5LR16"/>
<dbReference type="Proteomes" id="UP000033608">
    <property type="component" value="Unassembled WGS sequence"/>
</dbReference>